<dbReference type="EMBL" id="MU848260">
    <property type="protein sequence ID" value="KAK2633269.1"/>
    <property type="molecule type" value="Genomic_DNA"/>
</dbReference>
<reference evidence="4" key="1">
    <citation type="submission" date="2013-07" db="EMBL/GenBank/DDBJ databases">
        <title>The genome of Eucalyptus grandis.</title>
        <authorList>
            <person name="Schmutz J."/>
            <person name="Hayes R."/>
            <person name="Myburg A."/>
            <person name="Tuskan G."/>
            <person name="Grattapaglia D."/>
            <person name="Rokhsar D.S."/>
        </authorList>
    </citation>
    <scope>NUCLEOTIDE SEQUENCE</scope>
    <source>
        <tissue evidence="4">Leaf extractions</tissue>
    </source>
</reference>
<reference evidence="3" key="3">
    <citation type="submission" date="2023-04" db="EMBL/GenBank/DDBJ databases">
        <title>WGS assembly of Eucalyptus grandis.</title>
        <authorList>
            <person name="Myburg A."/>
            <person name="Grattapaglia D."/>
            <person name="Tuskan G."/>
            <person name="Hellsten U."/>
            <person name="Hayes R."/>
            <person name="Grimwood J."/>
            <person name="Jenkins J."/>
            <person name="Lindquist E."/>
            <person name="Tice H."/>
            <person name="Bauer D."/>
            <person name="Goodstein D."/>
            <person name="Dubchak I."/>
            <person name="Poliakov A."/>
            <person name="Mizrachi E."/>
            <person name="Kullan A."/>
            <person name="Hussey S."/>
            <person name="Pinard D."/>
            <person name="Van D."/>
            <person name="Singh P."/>
            <person name="Van J."/>
            <person name="Silva-Junior O."/>
            <person name="Togawa R."/>
            <person name="Pappas M."/>
            <person name="Faria D."/>
            <person name="Sansaloni C."/>
            <person name="Petroli C."/>
            <person name="Yang X."/>
            <person name="Ranjan P."/>
            <person name="Tschaplinski T."/>
            <person name="Ye C."/>
            <person name="Li T."/>
            <person name="Sterck L."/>
            <person name="Vanneste K."/>
            <person name="Murat F."/>
            <person name="Soler M."/>
            <person name="Clemente H."/>
            <person name="Saidi N."/>
            <person name="Cassan-Wang H."/>
            <person name="Dunand C."/>
            <person name="Hefer C."/>
            <person name="Bornberg-Bauer E."/>
            <person name="Kersting A."/>
            <person name="Vining K."/>
            <person name="Amarasinghe V."/>
            <person name="Ranik M."/>
            <person name="Naithani S."/>
            <person name="Elser J."/>
            <person name="Boyd A."/>
            <person name="Liston A."/>
            <person name="Spatafora J."/>
            <person name="Dharmwardhana P."/>
            <person name="Raja R."/>
            <person name="Sullivan C."/>
            <person name="Romanel E."/>
            <person name="Alves-Ferreira M."/>
            <person name="Kulheim C."/>
            <person name="Foley W."/>
            <person name="Carocha V."/>
            <person name="Paiva J."/>
            <person name="Kudrna D."/>
            <person name="Brommonschenkel S."/>
            <person name="Pasquali G."/>
            <person name="Byrne M."/>
            <person name="Rigault P."/>
            <person name="Tibbits J."/>
            <person name="Spokevicius A."/>
            <person name="Jones R."/>
            <person name="Steane D."/>
            <person name="Vaillancourt R."/>
            <person name="Potts B."/>
            <person name="Joubert F."/>
            <person name="Barry K."/>
            <person name="Pappas G."/>
            <person name="Strauss S."/>
            <person name="Jaiswal P."/>
            <person name="Grima-Pettenati J."/>
            <person name="Salse J."/>
            <person name="Van D."/>
            <person name="Rokhsar D."/>
            <person name="Schmutz J."/>
        </authorList>
    </citation>
    <scope>NUCLEOTIDE SEQUENCE</scope>
    <source>
        <tissue evidence="3">Leaf extractions</tissue>
    </source>
</reference>
<evidence type="ECO:0000313" key="3">
    <source>
        <dbReference type="EMBL" id="KAK2633269.1"/>
    </source>
</evidence>
<evidence type="ECO:0000313" key="5">
    <source>
        <dbReference type="Proteomes" id="UP000030711"/>
    </source>
</evidence>
<proteinExistence type="predicted"/>
<organism evidence="4">
    <name type="scientific">Eucalyptus grandis</name>
    <name type="common">Flooded gum</name>
    <dbReference type="NCBI Taxonomy" id="71139"/>
    <lineage>
        <taxon>Eukaryota</taxon>
        <taxon>Viridiplantae</taxon>
        <taxon>Streptophyta</taxon>
        <taxon>Embryophyta</taxon>
        <taxon>Tracheophyta</taxon>
        <taxon>Spermatophyta</taxon>
        <taxon>Magnoliopsida</taxon>
        <taxon>eudicotyledons</taxon>
        <taxon>Gunneridae</taxon>
        <taxon>Pentapetalae</taxon>
        <taxon>rosids</taxon>
        <taxon>malvids</taxon>
        <taxon>Myrtales</taxon>
        <taxon>Myrtaceae</taxon>
        <taxon>Myrtoideae</taxon>
        <taxon>Eucalypteae</taxon>
        <taxon>Eucalyptus</taxon>
    </lineage>
</organism>
<reference evidence="3" key="2">
    <citation type="journal article" date="2014" name="Nature">
        <title>The genome of Eucalyptus grandis.</title>
        <authorList>
            <person name="Myburg A.A."/>
            <person name="Grattapaglia D."/>
            <person name="Tuskan G.A."/>
            <person name="Hellsten U."/>
            <person name="Hayes R.D."/>
            <person name="Grimwood J."/>
            <person name="Jenkins J."/>
            <person name="Lindquist E."/>
            <person name="Tice H."/>
            <person name="Bauer D."/>
            <person name="Goodstein D.M."/>
            <person name="Dubchak I."/>
            <person name="Poliakov A."/>
            <person name="Mizrachi E."/>
            <person name="Kullan A.R."/>
            <person name="Hussey S.G."/>
            <person name="Pinard D."/>
            <person name="van der Merwe K."/>
            <person name="Singh P."/>
            <person name="van Jaarsveld I."/>
            <person name="Silva-Junior O.B."/>
            <person name="Togawa R.C."/>
            <person name="Pappas M.R."/>
            <person name="Faria D.A."/>
            <person name="Sansaloni C.P."/>
            <person name="Petroli C.D."/>
            <person name="Yang X."/>
            <person name="Ranjan P."/>
            <person name="Tschaplinski T.J."/>
            <person name="Ye C.Y."/>
            <person name="Li T."/>
            <person name="Sterck L."/>
            <person name="Vanneste K."/>
            <person name="Murat F."/>
            <person name="Soler M."/>
            <person name="Clemente H.S."/>
            <person name="Saidi N."/>
            <person name="Cassan-Wang H."/>
            <person name="Dunand C."/>
            <person name="Hefer C.A."/>
            <person name="Bornberg-Bauer E."/>
            <person name="Kersting A.R."/>
            <person name="Vining K."/>
            <person name="Amarasinghe V."/>
            <person name="Ranik M."/>
            <person name="Naithani S."/>
            <person name="Elser J."/>
            <person name="Boyd A.E."/>
            <person name="Liston A."/>
            <person name="Spatafora J.W."/>
            <person name="Dharmwardhana P."/>
            <person name="Raja R."/>
            <person name="Sullivan C."/>
            <person name="Romanel E."/>
            <person name="Alves-Ferreira M."/>
            <person name="Kulheim C."/>
            <person name="Foley W."/>
            <person name="Carocha V."/>
            <person name="Paiva J."/>
            <person name="Kudrna D."/>
            <person name="Brommonschenkel S.H."/>
            <person name="Pasquali G."/>
            <person name="Byrne M."/>
            <person name="Rigault P."/>
            <person name="Tibbits J."/>
            <person name="Spokevicius A."/>
            <person name="Jones R.C."/>
            <person name="Steane D.A."/>
            <person name="Vaillancourt R.E."/>
            <person name="Potts B.M."/>
            <person name="Joubert F."/>
            <person name="Barry K."/>
            <person name="Pappas G.J."/>
            <person name="Strauss S.H."/>
            <person name="Jaiswal P."/>
            <person name="Grima-Pettenati J."/>
            <person name="Salse J."/>
            <person name="Van de Peer Y."/>
            <person name="Rokhsar D.S."/>
            <person name="Schmutz J."/>
        </authorList>
    </citation>
    <scope>NUCLEOTIDE SEQUENCE</scope>
    <source>
        <tissue evidence="3">Leaf extractions</tissue>
    </source>
</reference>
<dbReference type="InParanoid" id="A0A058ZW51"/>
<gene>
    <name evidence="4" type="ORF">EUGRSUZ_L00074</name>
</gene>
<keyword evidence="5" id="KW-1185">Reference proteome</keyword>
<dbReference type="PROSITE" id="PS51257">
    <property type="entry name" value="PROKAR_LIPOPROTEIN"/>
    <property type="match status" value="1"/>
</dbReference>
<feature type="transmembrane region" description="Helical" evidence="1">
    <location>
        <begin position="15"/>
        <end position="34"/>
    </location>
</feature>
<dbReference type="Pfam" id="PF23247">
    <property type="entry name" value="LRR_RPS2"/>
    <property type="match status" value="1"/>
</dbReference>
<accession>A0A058ZW51</accession>
<dbReference type="Gramene" id="KCW46013">
    <property type="protein sequence ID" value="KCW46013"/>
    <property type="gene ID" value="EUGRSUZ_L00074"/>
</dbReference>
<dbReference type="InterPro" id="IPR057135">
    <property type="entry name" value="At4g27190-like_LRR"/>
</dbReference>
<dbReference type="eggNOG" id="KOG4658">
    <property type="taxonomic scope" value="Eukaryota"/>
</dbReference>
<keyword evidence="1" id="KW-0472">Membrane</keyword>
<reference evidence="3" key="4">
    <citation type="submission" date="2023-07" db="EMBL/GenBank/DDBJ databases">
        <authorList>
            <person name="Myburg A.A."/>
            <person name="Grattapaglia D."/>
            <person name="Tuskan G.A."/>
            <person name="Hellsten U."/>
            <person name="Hayes R.D."/>
            <person name="Grimwood J."/>
            <person name="Jenkins J."/>
            <person name="Lindquist E."/>
            <person name="Tice H."/>
            <person name="Bauer D."/>
            <person name="Goodstein D.M."/>
            <person name="Dubchak I."/>
            <person name="Poliakov A."/>
            <person name="Mizrachi E."/>
            <person name="Kullan A.R."/>
            <person name="Hussey S.G."/>
            <person name="Pinard D."/>
            <person name="Van D.M."/>
            <person name="Singh P."/>
            <person name="Van J.I."/>
            <person name="Silva-Junior O.B."/>
            <person name="Togawa R.C."/>
            <person name="Pappas M.R."/>
            <person name="Faria D.A."/>
            <person name="Sansaloni C.P."/>
            <person name="Petroli C.D."/>
            <person name="Yang X."/>
            <person name="Ranjan P."/>
            <person name="Tschaplinski T.J."/>
            <person name="Ye C.Y."/>
            <person name="Li T."/>
            <person name="Sterck L."/>
            <person name="Vanneste K."/>
            <person name="Murat F."/>
            <person name="Soler M."/>
            <person name="Clemente H.S."/>
            <person name="Saidi N."/>
            <person name="Cassan-Wang H."/>
            <person name="Dunand C."/>
            <person name="Hefer C.A."/>
            <person name="Bornberg-Bauer E."/>
            <person name="Kersting A.R."/>
            <person name="Vining K."/>
            <person name="Amarasinghe V."/>
            <person name="Ranik M."/>
            <person name="Naithani S."/>
            <person name="Elser J."/>
            <person name="Boyd A.E."/>
            <person name="Liston A."/>
            <person name="Spatafora J.W."/>
            <person name="Dharmwardhana P."/>
            <person name="Raja R."/>
            <person name="Sullivan C."/>
            <person name="Romanel E."/>
            <person name="Alves-Ferreira M."/>
            <person name="Kulheim C."/>
            <person name="Foley W."/>
            <person name="Carocha V."/>
            <person name="Paiva J."/>
            <person name="Kudrna D."/>
            <person name="Brommonschenkel S.H."/>
            <person name="Pasquali G."/>
            <person name="Byrne M."/>
            <person name="Rigault P."/>
            <person name="Tibbits J."/>
            <person name="Spokevicius A."/>
            <person name="Jones R.C."/>
            <person name="Steane D.A."/>
            <person name="Vaillancourt R.E."/>
            <person name="Potts B.M."/>
            <person name="Joubert F."/>
            <person name="Barry K."/>
            <person name="Pappas G.J."/>
            <person name="Strauss S.H."/>
            <person name="Jaiswal P."/>
            <person name="Grima-Pettenati J."/>
            <person name="Salse J."/>
            <person name="Van D.P."/>
            <person name="Rokhsar D.S."/>
            <person name="Schmutz J."/>
        </authorList>
    </citation>
    <scope>NUCLEOTIDE SEQUENCE</scope>
    <source>
        <tissue evidence="3">Leaf extractions</tissue>
    </source>
</reference>
<dbReference type="Proteomes" id="UP000030711">
    <property type="component" value="Unassembled WGS sequence"/>
</dbReference>
<evidence type="ECO:0000256" key="1">
    <source>
        <dbReference type="SAM" id="Phobius"/>
    </source>
</evidence>
<keyword evidence="1" id="KW-0812">Transmembrane</keyword>
<protein>
    <recommendedName>
        <fullName evidence="2">Disease resistance protein At4g27190-like leucine-rich repeats domain-containing protein</fullName>
    </recommendedName>
</protein>
<evidence type="ECO:0000313" key="4">
    <source>
        <dbReference type="EMBL" id="KCW46013.1"/>
    </source>
</evidence>
<name>A0A058ZW51_EUCGR</name>
<sequence>MRDYFFCYYFTCNSYAYFLVNSIVMGSCGVIHPLQLIRLQNLEAITVERCQLIRVVFDLEELTTSGDVKILWQLTRLTLSGLPKLECIWSKNPRF</sequence>
<keyword evidence="1" id="KW-1133">Transmembrane helix</keyword>
<dbReference type="EMBL" id="KK198765">
    <property type="protein sequence ID" value="KCW46013.1"/>
    <property type="molecule type" value="Genomic_DNA"/>
</dbReference>
<evidence type="ECO:0000259" key="2">
    <source>
        <dbReference type="Pfam" id="PF23247"/>
    </source>
</evidence>
<feature type="domain" description="Disease resistance protein At4g27190-like leucine-rich repeats" evidence="2">
    <location>
        <begin position="29"/>
        <end position="93"/>
    </location>
</feature>
<dbReference type="AlphaFoldDB" id="A0A058ZW51"/>